<dbReference type="SMART" id="SM00347">
    <property type="entry name" value="HTH_MARR"/>
    <property type="match status" value="1"/>
</dbReference>
<organism evidence="5 6">
    <name type="scientific">Pararobbsia silviterrae</name>
    <dbReference type="NCBI Taxonomy" id="1792498"/>
    <lineage>
        <taxon>Bacteria</taxon>
        <taxon>Pseudomonadati</taxon>
        <taxon>Pseudomonadota</taxon>
        <taxon>Betaproteobacteria</taxon>
        <taxon>Burkholderiales</taxon>
        <taxon>Burkholderiaceae</taxon>
        <taxon>Pararobbsia</taxon>
    </lineage>
</organism>
<dbReference type="GO" id="GO:0003700">
    <property type="term" value="F:DNA-binding transcription factor activity"/>
    <property type="evidence" value="ECO:0007669"/>
    <property type="project" value="InterPro"/>
</dbReference>
<keyword evidence="3" id="KW-0804">Transcription</keyword>
<accession>A0A494XZS4</accession>
<protein>
    <submittedName>
        <fullName evidence="5">MarR family transcriptional regulator</fullName>
    </submittedName>
</protein>
<feature type="domain" description="HTH marR-type" evidence="4">
    <location>
        <begin position="1"/>
        <end position="135"/>
    </location>
</feature>
<keyword evidence="6" id="KW-1185">Reference proteome</keyword>
<proteinExistence type="predicted"/>
<dbReference type="InterPro" id="IPR036388">
    <property type="entry name" value="WH-like_DNA-bd_sf"/>
</dbReference>
<reference evidence="5 6" key="1">
    <citation type="submission" date="2018-10" db="EMBL/GenBank/DDBJ databases">
        <title>Robbsia sp. DHC34, isolated from soil.</title>
        <authorList>
            <person name="Gao Z.-H."/>
            <person name="Qiu L.-H."/>
        </authorList>
    </citation>
    <scope>NUCLEOTIDE SEQUENCE [LARGE SCALE GENOMIC DNA]</scope>
    <source>
        <strain evidence="5 6">DHC34</strain>
    </source>
</reference>
<dbReference type="PROSITE" id="PS50995">
    <property type="entry name" value="HTH_MARR_2"/>
    <property type="match status" value="1"/>
</dbReference>
<dbReference type="PANTHER" id="PTHR35790:SF4">
    <property type="entry name" value="HTH-TYPE TRANSCRIPTIONAL REGULATOR PCHR"/>
    <property type="match status" value="1"/>
</dbReference>
<dbReference type="InterPro" id="IPR036390">
    <property type="entry name" value="WH_DNA-bd_sf"/>
</dbReference>
<evidence type="ECO:0000313" key="5">
    <source>
        <dbReference type="EMBL" id="RKP56034.1"/>
    </source>
</evidence>
<dbReference type="InterPro" id="IPR052067">
    <property type="entry name" value="Metal_resp_HTH_trans_reg"/>
</dbReference>
<dbReference type="SUPFAM" id="SSF46785">
    <property type="entry name" value="Winged helix' DNA-binding domain"/>
    <property type="match status" value="1"/>
</dbReference>
<dbReference type="OrthoDB" id="9180155at2"/>
<comment type="caution">
    <text evidence="5">The sequence shown here is derived from an EMBL/GenBank/DDBJ whole genome shotgun (WGS) entry which is preliminary data.</text>
</comment>
<sequence>MTYFLTFKLDLIKTEMIRRANAIYKPACGLDVRSLRVLRIICDQPGVTATSLKDQTLIEKTLLSKLLSDLIDRKIVRRTIHPDDARHFQLWSTPAGQRLRATADELGKKMEADMLSMLSPDEHAMLNTLIDKLVDTFRSPASGKGLPDAAHP</sequence>
<evidence type="ECO:0000256" key="1">
    <source>
        <dbReference type="ARBA" id="ARBA00023015"/>
    </source>
</evidence>
<dbReference type="InterPro" id="IPR000835">
    <property type="entry name" value="HTH_MarR-typ"/>
</dbReference>
<keyword evidence="1" id="KW-0805">Transcription regulation</keyword>
<dbReference type="Proteomes" id="UP000270342">
    <property type="component" value="Unassembled WGS sequence"/>
</dbReference>
<evidence type="ECO:0000256" key="3">
    <source>
        <dbReference type="ARBA" id="ARBA00023163"/>
    </source>
</evidence>
<dbReference type="AlphaFoldDB" id="A0A494XZS4"/>
<dbReference type="GO" id="GO:0003677">
    <property type="term" value="F:DNA binding"/>
    <property type="evidence" value="ECO:0007669"/>
    <property type="project" value="UniProtKB-KW"/>
</dbReference>
<dbReference type="Gene3D" id="1.10.10.10">
    <property type="entry name" value="Winged helix-like DNA-binding domain superfamily/Winged helix DNA-binding domain"/>
    <property type="match status" value="1"/>
</dbReference>
<keyword evidence="2" id="KW-0238">DNA-binding</keyword>
<evidence type="ECO:0000259" key="4">
    <source>
        <dbReference type="PROSITE" id="PS50995"/>
    </source>
</evidence>
<name>A0A494XZS4_9BURK</name>
<gene>
    <name evidence="5" type="ORF">D7S86_11440</name>
</gene>
<evidence type="ECO:0000256" key="2">
    <source>
        <dbReference type="ARBA" id="ARBA00023125"/>
    </source>
</evidence>
<evidence type="ECO:0000313" key="6">
    <source>
        <dbReference type="Proteomes" id="UP000270342"/>
    </source>
</evidence>
<dbReference type="Pfam" id="PF12802">
    <property type="entry name" value="MarR_2"/>
    <property type="match status" value="1"/>
</dbReference>
<dbReference type="PANTHER" id="PTHR35790">
    <property type="entry name" value="HTH-TYPE TRANSCRIPTIONAL REGULATOR PCHR"/>
    <property type="match status" value="1"/>
</dbReference>
<dbReference type="EMBL" id="RBZU01000004">
    <property type="protein sequence ID" value="RKP56034.1"/>
    <property type="molecule type" value="Genomic_DNA"/>
</dbReference>